<dbReference type="Pfam" id="PF07704">
    <property type="entry name" value="PSK_trans_fac"/>
    <property type="match status" value="1"/>
</dbReference>
<proteinExistence type="predicted"/>
<reference evidence="1 2" key="1">
    <citation type="submission" date="2017-08" db="EMBL/GenBank/DDBJ databases">
        <title>Infants hospitalized years apart are colonized by the same room-sourced microbial strains.</title>
        <authorList>
            <person name="Brooks B."/>
            <person name="Olm M.R."/>
            <person name="Firek B.A."/>
            <person name="Baker R."/>
            <person name="Thomas B.C."/>
            <person name="Morowitz M.J."/>
            <person name="Banfield J.F."/>
        </authorList>
    </citation>
    <scope>NUCLEOTIDE SEQUENCE [LARGE SCALE GENOMIC DNA]</scope>
    <source>
        <strain evidence="1">S2_005_002_R2_34</strain>
    </source>
</reference>
<comment type="caution">
    <text evidence="1">The sequence shown here is derived from an EMBL/GenBank/DDBJ whole genome shotgun (WGS) entry which is preliminary data.</text>
</comment>
<dbReference type="Proteomes" id="UP000249185">
    <property type="component" value="Unassembled WGS sequence"/>
</dbReference>
<organism evidence="1 2">
    <name type="scientific">Rhodovulum sulfidophilum</name>
    <name type="common">Rhodobacter sulfidophilus</name>
    <dbReference type="NCBI Taxonomy" id="35806"/>
    <lineage>
        <taxon>Bacteria</taxon>
        <taxon>Pseudomonadati</taxon>
        <taxon>Pseudomonadota</taxon>
        <taxon>Alphaproteobacteria</taxon>
        <taxon>Rhodobacterales</taxon>
        <taxon>Paracoccaceae</taxon>
        <taxon>Rhodovulum</taxon>
    </lineage>
</organism>
<accession>A0A2W5N5U1</accession>
<evidence type="ECO:0000313" key="1">
    <source>
        <dbReference type="EMBL" id="PZQ48796.1"/>
    </source>
</evidence>
<dbReference type="InterPro" id="IPR011660">
    <property type="entry name" value="VapB-like"/>
</dbReference>
<evidence type="ECO:0000313" key="2">
    <source>
        <dbReference type="Proteomes" id="UP000249185"/>
    </source>
</evidence>
<protein>
    <submittedName>
        <fullName evidence="1">Histidinol dehydrogenase</fullName>
    </submittedName>
</protein>
<name>A0A2W5N5U1_RHOSU</name>
<dbReference type="EMBL" id="QFPW01000010">
    <property type="protein sequence ID" value="PZQ48796.1"/>
    <property type="molecule type" value="Genomic_DNA"/>
</dbReference>
<sequence length="80" mass="9057">MSLFIRDPEVNELATEAVRILGAKNKTEAVREALKSAIRAAKGKIPLRDRIEAARRRADEVGPVDPTYDHKRDMDALWED</sequence>
<gene>
    <name evidence="1" type="ORF">DI556_13355</name>
</gene>
<dbReference type="AlphaFoldDB" id="A0A2W5N5U1"/>